<evidence type="ECO:0000256" key="1">
    <source>
        <dbReference type="SAM" id="MobiDB-lite"/>
    </source>
</evidence>
<dbReference type="AlphaFoldDB" id="A0AAD2DIF8"/>
<proteinExistence type="predicted"/>
<evidence type="ECO:0000313" key="3">
    <source>
        <dbReference type="Proteomes" id="UP000834106"/>
    </source>
</evidence>
<name>A0AAD2DIF8_9LAMI</name>
<reference evidence="2" key="1">
    <citation type="submission" date="2023-05" db="EMBL/GenBank/DDBJ databases">
        <authorList>
            <person name="Huff M."/>
        </authorList>
    </citation>
    <scope>NUCLEOTIDE SEQUENCE</scope>
</reference>
<protein>
    <submittedName>
        <fullName evidence="2">Uncharacterized protein</fullName>
    </submittedName>
</protein>
<sequence>MASKCSRIINRTSISTLGFVLKKTNSPSCLPRTSTTSFPKPSLPSKPAPSIWRCRAVLGCVASMLPLHSVQRCRSYCSCLSSTRGVAGLFLRAHEFPNA</sequence>
<accession>A0AAD2DIF8</accession>
<feature type="region of interest" description="Disordered" evidence="1">
    <location>
        <begin position="26"/>
        <end position="47"/>
    </location>
</feature>
<keyword evidence="3" id="KW-1185">Reference proteome</keyword>
<evidence type="ECO:0000313" key="2">
    <source>
        <dbReference type="EMBL" id="CAI9755229.1"/>
    </source>
</evidence>
<gene>
    <name evidence="2" type="ORF">FPE_LOCUS2660</name>
</gene>
<dbReference type="EMBL" id="OU503037">
    <property type="protein sequence ID" value="CAI9755229.1"/>
    <property type="molecule type" value="Genomic_DNA"/>
</dbReference>
<dbReference type="Proteomes" id="UP000834106">
    <property type="component" value="Chromosome 2"/>
</dbReference>
<organism evidence="2 3">
    <name type="scientific">Fraxinus pennsylvanica</name>
    <dbReference type="NCBI Taxonomy" id="56036"/>
    <lineage>
        <taxon>Eukaryota</taxon>
        <taxon>Viridiplantae</taxon>
        <taxon>Streptophyta</taxon>
        <taxon>Embryophyta</taxon>
        <taxon>Tracheophyta</taxon>
        <taxon>Spermatophyta</taxon>
        <taxon>Magnoliopsida</taxon>
        <taxon>eudicotyledons</taxon>
        <taxon>Gunneridae</taxon>
        <taxon>Pentapetalae</taxon>
        <taxon>asterids</taxon>
        <taxon>lamiids</taxon>
        <taxon>Lamiales</taxon>
        <taxon>Oleaceae</taxon>
        <taxon>Oleeae</taxon>
        <taxon>Fraxinus</taxon>
    </lineage>
</organism>